<dbReference type="InterPro" id="IPR001568">
    <property type="entry name" value="RNase_T2-like"/>
</dbReference>
<proteinExistence type="inferred from homology"/>
<dbReference type="InterPro" id="IPR018188">
    <property type="entry name" value="RNase_T2_His_AS_1"/>
</dbReference>
<reference evidence="9" key="1">
    <citation type="submission" date="2023-03" db="EMBL/GenBank/DDBJ databases">
        <authorList>
            <person name="Julca I."/>
        </authorList>
    </citation>
    <scope>NUCLEOTIDE SEQUENCE</scope>
</reference>
<dbReference type="PANTHER" id="PTHR11240">
    <property type="entry name" value="RIBONUCLEASE T2"/>
    <property type="match status" value="1"/>
</dbReference>
<dbReference type="FunFam" id="3.90.730.10:FF:000003">
    <property type="entry name" value="Ribonuclease 3"/>
    <property type="match status" value="1"/>
</dbReference>
<dbReference type="Proteomes" id="UP001161247">
    <property type="component" value="Chromosome 2"/>
</dbReference>
<feature type="active site" evidence="7">
    <location>
        <position position="143"/>
    </location>
</feature>
<feature type="active site" evidence="7">
    <location>
        <position position="147"/>
    </location>
</feature>
<keyword evidence="3" id="KW-0255">Endonuclease</keyword>
<sequence length="254" mass="28816">MAQGGGGRSDFFSREEISEVQDFPVLEWASFIDDLFPYDLSLCLSYLCISQGYDFFYFVQQWPGSYCDTKRSCCYPATGKPATDFTIHGLWPQYNNNTYPSSCNQRSQFDETKVSDLISRMEKSWPTFNCGKKSTNTKFWTHEWTKHGTCSETVLDQHAYFAAALNIKDKVNLLEMLKNAGILPDGKFYKLEDMEEAIKLGTGHVPGIECNHDASGNVQLYQIFLCVDATGSNVIECPVVPIRKCDTLIQFPVF</sequence>
<dbReference type="PROSITE" id="PS00530">
    <property type="entry name" value="RNASE_T2_1"/>
    <property type="match status" value="1"/>
</dbReference>
<evidence type="ECO:0000256" key="8">
    <source>
        <dbReference type="RuleBase" id="RU004328"/>
    </source>
</evidence>
<evidence type="ECO:0000256" key="6">
    <source>
        <dbReference type="ARBA" id="ARBA00023239"/>
    </source>
</evidence>
<evidence type="ECO:0000256" key="1">
    <source>
        <dbReference type="ARBA" id="ARBA00007469"/>
    </source>
</evidence>
<evidence type="ECO:0000256" key="2">
    <source>
        <dbReference type="ARBA" id="ARBA00022722"/>
    </source>
</evidence>
<keyword evidence="2" id="KW-0540">Nuclease</keyword>
<dbReference type="GO" id="GO:0033897">
    <property type="term" value="F:ribonuclease T2 activity"/>
    <property type="evidence" value="ECO:0007669"/>
    <property type="project" value="InterPro"/>
</dbReference>
<dbReference type="SUPFAM" id="SSF55895">
    <property type="entry name" value="Ribonuclease Rh-like"/>
    <property type="match status" value="1"/>
</dbReference>
<dbReference type="InterPro" id="IPR033130">
    <property type="entry name" value="RNase_T2_His_AS_2"/>
</dbReference>
<dbReference type="InterPro" id="IPR033697">
    <property type="entry name" value="Ribonuclease_T2_eukaryotic"/>
</dbReference>
<dbReference type="GO" id="GO:0005576">
    <property type="term" value="C:extracellular region"/>
    <property type="evidence" value="ECO:0007669"/>
    <property type="project" value="TreeGrafter"/>
</dbReference>
<name>A0AAV1CLV1_OLDCO</name>
<evidence type="ECO:0000256" key="5">
    <source>
        <dbReference type="ARBA" id="ARBA00023157"/>
    </source>
</evidence>
<evidence type="ECO:0000256" key="4">
    <source>
        <dbReference type="ARBA" id="ARBA00022801"/>
    </source>
</evidence>
<dbReference type="CDD" id="cd01061">
    <property type="entry name" value="RNase_T2_euk"/>
    <property type="match status" value="1"/>
</dbReference>
<dbReference type="PANTHER" id="PTHR11240:SF75">
    <property type="entry name" value="RIBONUCLEASE 3"/>
    <property type="match status" value="1"/>
</dbReference>
<dbReference type="GO" id="GO:0006401">
    <property type="term" value="P:RNA catabolic process"/>
    <property type="evidence" value="ECO:0007669"/>
    <property type="project" value="TreeGrafter"/>
</dbReference>
<keyword evidence="5" id="KW-1015">Disulfide bond</keyword>
<protein>
    <submittedName>
        <fullName evidence="9">OLC1v1032781C1</fullName>
    </submittedName>
</protein>
<keyword evidence="6" id="KW-0456">Lyase</keyword>
<evidence type="ECO:0000313" key="10">
    <source>
        <dbReference type="Proteomes" id="UP001161247"/>
    </source>
</evidence>
<dbReference type="Gene3D" id="3.90.730.10">
    <property type="entry name" value="Ribonuclease T2-like"/>
    <property type="match status" value="1"/>
</dbReference>
<dbReference type="Pfam" id="PF00445">
    <property type="entry name" value="Ribonuclease_T2"/>
    <property type="match status" value="1"/>
</dbReference>
<evidence type="ECO:0000256" key="3">
    <source>
        <dbReference type="ARBA" id="ARBA00022759"/>
    </source>
</evidence>
<organism evidence="9 10">
    <name type="scientific">Oldenlandia corymbosa var. corymbosa</name>
    <dbReference type="NCBI Taxonomy" id="529605"/>
    <lineage>
        <taxon>Eukaryota</taxon>
        <taxon>Viridiplantae</taxon>
        <taxon>Streptophyta</taxon>
        <taxon>Embryophyta</taxon>
        <taxon>Tracheophyta</taxon>
        <taxon>Spermatophyta</taxon>
        <taxon>Magnoliopsida</taxon>
        <taxon>eudicotyledons</taxon>
        <taxon>Gunneridae</taxon>
        <taxon>Pentapetalae</taxon>
        <taxon>asterids</taxon>
        <taxon>lamiids</taxon>
        <taxon>Gentianales</taxon>
        <taxon>Rubiaceae</taxon>
        <taxon>Rubioideae</taxon>
        <taxon>Spermacoceae</taxon>
        <taxon>Hedyotis-Oldenlandia complex</taxon>
        <taxon>Oldenlandia</taxon>
    </lineage>
</organism>
<keyword evidence="4" id="KW-0378">Hydrolase</keyword>
<accession>A0AAV1CLV1</accession>
<dbReference type="GO" id="GO:0016787">
    <property type="term" value="F:hydrolase activity"/>
    <property type="evidence" value="ECO:0007669"/>
    <property type="project" value="UniProtKB-KW"/>
</dbReference>
<evidence type="ECO:0000313" key="9">
    <source>
        <dbReference type="EMBL" id="CAI9096596.1"/>
    </source>
</evidence>
<comment type="similarity">
    <text evidence="1 8">Belongs to the RNase T2 family.</text>
</comment>
<dbReference type="PROSITE" id="PS00531">
    <property type="entry name" value="RNASE_T2_2"/>
    <property type="match status" value="1"/>
</dbReference>
<dbReference type="InterPro" id="IPR036430">
    <property type="entry name" value="RNase_T2-like_sf"/>
</dbReference>
<evidence type="ECO:0000256" key="7">
    <source>
        <dbReference type="PIRSR" id="PIRSR633697-1"/>
    </source>
</evidence>
<dbReference type="EMBL" id="OX459119">
    <property type="protein sequence ID" value="CAI9096596.1"/>
    <property type="molecule type" value="Genomic_DNA"/>
</dbReference>
<keyword evidence="10" id="KW-1185">Reference proteome</keyword>
<feature type="active site" evidence="7">
    <location>
        <position position="88"/>
    </location>
</feature>
<gene>
    <name evidence="9" type="ORF">OLC1_LOCUS7316</name>
</gene>
<dbReference type="GO" id="GO:0003723">
    <property type="term" value="F:RNA binding"/>
    <property type="evidence" value="ECO:0007669"/>
    <property type="project" value="InterPro"/>
</dbReference>
<dbReference type="AlphaFoldDB" id="A0AAV1CLV1"/>